<accession>A0A8J2YV61</accession>
<reference evidence="2" key="2">
    <citation type="submission" date="2020-09" db="EMBL/GenBank/DDBJ databases">
        <authorList>
            <person name="Sun Q."/>
            <person name="Zhou Y."/>
        </authorList>
    </citation>
    <scope>NUCLEOTIDE SEQUENCE</scope>
    <source>
        <strain evidence="2">CGMCC 1.15725</strain>
    </source>
</reference>
<protein>
    <submittedName>
        <fullName evidence="2">Uncharacterized protein</fullName>
    </submittedName>
</protein>
<dbReference type="Proteomes" id="UP000646365">
    <property type="component" value="Unassembled WGS sequence"/>
</dbReference>
<reference evidence="2" key="1">
    <citation type="journal article" date="2014" name="Int. J. Syst. Evol. Microbiol.">
        <title>Complete genome sequence of Corynebacterium casei LMG S-19264T (=DSM 44701T), isolated from a smear-ripened cheese.</title>
        <authorList>
            <consortium name="US DOE Joint Genome Institute (JGI-PGF)"/>
            <person name="Walter F."/>
            <person name="Albersmeier A."/>
            <person name="Kalinowski J."/>
            <person name="Ruckert C."/>
        </authorList>
    </citation>
    <scope>NUCLEOTIDE SEQUENCE</scope>
    <source>
        <strain evidence="2">CGMCC 1.15725</strain>
    </source>
</reference>
<dbReference type="AlphaFoldDB" id="A0A8J2YV61"/>
<organism evidence="2 3">
    <name type="scientific">Aliidongia dinghuensis</name>
    <dbReference type="NCBI Taxonomy" id="1867774"/>
    <lineage>
        <taxon>Bacteria</taxon>
        <taxon>Pseudomonadati</taxon>
        <taxon>Pseudomonadota</taxon>
        <taxon>Alphaproteobacteria</taxon>
        <taxon>Rhodospirillales</taxon>
        <taxon>Dongiaceae</taxon>
        <taxon>Aliidongia</taxon>
    </lineage>
</organism>
<dbReference type="EMBL" id="BMJQ01000008">
    <property type="protein sequence ID" value="GGF24276.1"/>
    <property type="molecule type" value="Genomic_DNA"/>
</dbReference>
<keyword evidence="3" id="KW-1185">Reference proteome</keyword>
<sequence length="100" mass="10768">MRLEAQDTVRCAEFARDRPRRSDHRAVTTMHAIEVAESQHGTGRVGWEGGIMPEKTHGNRGGSLKRSADQAIGPCGLLASVLARVAVVSGPTIVPHFPDE</sequence>
<evidence type="ECO:0000256" key="1">
    <source>
        <dbReference type="SAM" id="MobiDB-lite"/>
    </source>
</evidence>
<feature type="region of interest" description="Disordered" evidence="1">
    <location>
        <begin position="37"/>
        <end position="66"/>
    </location>
</feature>
<evidence type="ECO:0000313" key="2">
    <source>
        <dbReference type="EMBL" id="GGF24276.1"/>
    </source>
</evidence>
<name>A0A8J2YV61_9PROT</name>
<comment type="caution">
    <text evidence="2">The sequence shown here is derived from an EMBL/GenBank/DDBJ whole genome shotgun (WGS) entry which is preliminary data.</text>
</comment>
<evidence type="ECO:0000313" key="3">
    <source>
        <dbReference type="Proteomes" id="UP000646365"/>
    </source>
</evidence>
<gene>
    <name evidence="2" type="ORF">GCM10011611_32900</name>
</gene>
<proteinExistence type="predicted"/>